<accession>A0A2W2B4R0</accession>
<evidence type="ECO:0000313" key="14">
    <source>
        <dbReference type="Proteomes" id="UP000248795"/>
    </source>
</evidence>
<feature type="binding site" evidence="12">
    <location>
        <begin position="151"/>
        <end position="153"/>
    </location>
    <ligand>
        <name>beta-D-galactose</name>
        <dbReference type="ChEBI" id="CHEBI:27667"/>
    </ligand>
</feature>
<keyword evidence="6" id="KW-0413">Isomerase</keyword>
<feature type="active site" description="Proton acceptor" evidence="10">
    <location>
        <position position="273"/>
    </location>
</feature>
<dbReference type="GO" id="GO:0005737">
    <property type="term" value="C:cytoplasm"/>
    <property type="evidence" value="ECO:0007669"/>
    <property type="project" value="TreeGrafter"/>
</dbReference>
<dbReference type="InterPro" id="IPR008183">
    <property type="entry name" value="Aldose_1/G6P_1-epimerase"/>
</dbReference>
<keyword evidence="14" id="KW-1185">Reference proteome</keyword>
<dbReference type="UniPathway" id="UPA00242"/>
<evidence type="ECO:0000256" key="3">
    <source>
        <dbReference type="ARBA" id="ARBA00006206"/>
    </source>
</evidence>
<comment type="catalytic activity">
    <reaction evidence="1">
        <text>alpha-D-glucose = beta-D-glucose</text>
        <dbReference type="Rhea" id="RHEA:10264"/>
        <dbReference type="ChEBI" id="CHEBI:15903"/>
        <dbReference type="ChEBI" id="CHEBI:17925"/>
        <dbReference type="EC" id="5.1.3.3"/>
    </reaction>
</comment>
<dbReference type="GO" id="GO:0030246">
    <property type="term" value="F:carbohydrate binding"/>
    <property type="evidence" value="ECO:0007669"/>
    <property type="project" value="InterPro"/>
</dbReference>
<dbReference type="AlphaFoldDB" id="A0A2W2B4R0"/>
<feature type="binding site" evidence="11">
    <location>
        <position position="209"/>
    </location>
    <ligand>
        <name>beta-D-galactose</name>
        <dbReference type="ChEBI" id="CHEBI:27667"/>
    </ligand>
</feature>
<evidence type="ECO:0000256" key="6">
    <source>
        <dbReference type="ARBA" id="ARBA00023235"/>
    </source>
</evidence>
<evidence type="ECO:0000256" key="12">
    <source>
        <dbReference type="PIRSR" id="PIRSR005096-3"/>
    </source>
</evidence>
<dbReference type="InterPro" id="IPR047215">
    <property type="entry name" value="Galactose_mutarotase-like"/>
</dbReference>
<reference evidence="14" key="1">
    <citation type="submission" date="2018-06" db="EMBL/GenBank/DDBJ databases">
        <title>Aestuariibacter litoralis strain KCTC 52945T.</title>
        <authorList>
            <person name="Li X."/>
            <person name="Salam N."/>
            <person name="Li J.-L."/>
            <person name="Chen Y.-M."/>
            <person name="Yang Z.-W."/>
            <person name="Zhang L.-Y."/>
            <person name="Han M.-X."/>
            <person name="Xiao M."/>
            <person name="Li W.-J."/>
        </authorList>
    </citation>
    <scope>NUCLEOTIDE SEQUENCE [LARGE SCALE GENOMIC DNA]</scope>
    <source>
        <strain evidence="14">KCTC 52945</strain>
    </source>
</reference>
<comment type="similarity">
    <text evidence="3">Belongs to the aldose epimerase family.</text>
</comment>
<name>A0A2W2B4R0_9HYPH</name>
<dbReference type="PANTHER" id="PTHR10091:SF0">
    <property type="entry name" value="GALACTOSE MUTAROTASE"/>
    <property type="match status" value="1"/>
</dbReference>
<dbReference type="InterPro" id="IPR014718">
    <property type="entry name" value="GH-type_carb-bd"/>
</dbReference>
<comment type="pathway">
    <text evidence="2">Carbohydrate metabolism; hexose metabolism.</text>
</comment>
<protein>
    <recommendedName>
        <fullName evidence="5">Aldose 1-epimerase</fullName>
        <ecNumber evidence="4">5.1.3.3</ecNumber>
    </recommendedName>
    <alternativeName>
        <fullName evidence="9">Galactose mutarotase</fullName>
    </alternativeName>
    <alternativeName>
        <fullName evidence="8">Type-1 mutarotase</fullName>
    </alternativeName>
</protein>
<dbReference type="PIRSF" id="PIRSF005096">
    <property type="entry name" value="GALM"/>
    <property type="match status" value="1"/>
</dbReference>
<comment type="caution">
    <text evidence="13">The sequence shown here is derived from an EMBL/GenBank/DDBJ whole genome shotgun (WGS) entry which is preliminary data.</text>
</comment>
<sequence>MLTLSTDQIRARFSTLGARLVALDFAGADCVMGGGTEADILAGDWTTGAVAGRIAGRIANARISIDNTEYQLARNFGEHQLHGGPDNFAIRHWKAEATDKTITFSLHSPDGDQGYPGSLEVTATYAVSGNTLSLDFEARTTKPTVVNLTNHAYWNLSGGARGAFDHEMQIMGSRYLPLSELLLPSGELRDVTGSRWDFRQLRPVGGVYDNCWVLDGPRGTLKHGLTLKDPVSGRRMEVWTTEAGMQMYTAEHWNPGFPGKTGPLKQYGAIAIEPQNLPDAPSHKNFPSAELRPGEVYRHRMEWRFFD</sequence>
<evidence type="ECO:0000256" key="9">
    <source>
        <dbReference type="ARBA" id="ARBA00033373"/>
    </source>
</evidence>
<organism evidence="13 14">
    <name type="scientific">Aestuariivirga litoralis</name>
    <dbReference type="NCBI Taxonomy" id="2650924"/>
    <lineage>
        <taxon>Bacteria</taxon>
        <taxon>Pseudomonadati</taxon>
        <taxon>Pseudomonadota</taxon>
        <taxon>Alphaproteobacteria</taxon>
        <taxon>Hyphomicrobiales</taxon>
        <taxon>Aestuariivirgaceae</taxon>
        <taxon>Aestuariivirga</taxon>
    </lineage>
</organism>
<dbReference type="CDD" id="cd09019">
    <property type="entry name" value="galactose_mutarotase_like"/>
    <property type="match status" value="1"/>
</dbReference>
<dbReference type="GO" id="GO:0004034">
    <property type="term" value="F:aldose 1-epimerase activity"/>
    <property type="evidence" value="ECO:0007669"/>
    <property type="project" value="UniProtKB-EC"/>
</dbReference>
<dbReference type="InterPro" id="IPR011013">
    <property type="entry name" value="Gal_mutarotase_sf_dom"/>
</dbReference>
<evidence type="ECO:0000256" key="8">
    <source>
        <dbReference type="ARBA" id="ARBA00032300"/>
    </source>
</evidence>
<evidence type="ECO:0000256" key="2">
    <source>
        <dbReference type="ARBA" id="ARBA00005028"/>
    </source>
</evidence>
<dbReference type="Proteomes" id="UP000248795">
    <property type="component" value="Unassembled WGS sequence"/>
</dbReference>
<dbReference type="Gene3D" id="2.70.98.10">
    <property type="match status" value="1"/>
</dbReference>
<dbReference type="EMBL" id="QKVK01000012">
    <property type="protein sequence ID" value="PZF75274.1"/>
    <property type="molecule type" value="Genomic_DNA"/>
</dbReference>
<dbReference type="PROSITE" id="PS00545">
    <property type="entry name" value="ALDOSE_1_EPIMERASE"/>
    <property type="match status" value="1"/>
</dbReference>
<dbReference type="SUPFAM" id="SSF74650">
    <property type="entry name" value="Galactose mutarotase-like"/>
    <property type="match status" value="1"/>
</dbReference>
<dbReference type="InterPro" id="IPR018052">
    <property type="entry name" value="Ald1_epimerase_CS"/>
</dbReference>
<dbReference type="PANTHER" id="PTHR10091">
    <property type="entry name" value="ALDOSE-1-EPIMERASE"/>
    <property type="match status" value="1"/>
</dbReference>
<dbReference type="EC" id="5.1.3.3" evidence="4"/>
<gene>
    <name evidence="13" type="ORF">DK847_18855</name>
</gene>
<evidence type="ECO:0000256" key="5">
    <source>
        <dbReference type="ARBA" id="ARBA00014165"/>
    </source>
</evidence>
<dbReference type="GO" id="GO:0033499">
    <property type="term" value="P:galactose catabolic process via UDP-galactose, Leloir pathway"/>
    <property type="evidence" value="ECO:0007669"/>
    <property type="project" value="TreeGrafter"/>
</dbReference>
<dbReference type="InterPro" id="IPR015443">
    <property type="entry name" value="Aldose_1-epimerase"/>
</dbReference>
<proteinExistence type="inferred from homology"/>
<evidence type="ECO:0000256" key="11">
    <source>
        <dbReference type="PIRSR" id="PIRSR005096-2"/>
    </source>
</evidence>
<evidence type="ECO:0000256" key="1">
    <source>
        <dbReference type="ARBA" id="ARBA00001614"/>
    </source>
</evidence>
<evidence type="ECO:0000256" key="7">
    <source>
        <dbReference type="ARBA" id="ARBA00023277"/>
    </source>
</evidence>
<feature type="active site" description="Proton donor" evidence="10">
    <location>
        <position position="151"/>
    </location>
</feature>
<dbReference type="GO" id="GO:0006006">
    <property type="term" value="P:glucose metabolic process"/>
    <property type="evidence" value="ECO:0007669"/>
    <property type="project" value="TreeGrafter"/>
</dbReference>
<dbReference type="RefSeq" id="WP_111200100.1">
    <property type="nucleotide sequence ID" value="NZ_QKVK01000012.1"/>
</dbReference>
<dbReference type="Pfam" id="PF01263">
    <property type="entry name" value="Aldose_epim"/>
    <property type="match status" value="1"/>
</dbReference>
<keyword evidence="7" id="KW-0119">Carbohydrate metabolism</keyword>
<evidence type="ECO:0000256" key="4">
    <source>
        <dbReference type="ARBA" id="ARBA00013185"/>
    </source>
</evidence>
<evidence type="ECO:0000256" key="10">
    <source>
        <dbReference type="PIRSR" id="PIRSR005096-1"/>
    </source>
</evidence>
<evidence type="ECO:0000313" key="13">
    <source>
        <dbReference type="EMBL" id="PZF75274.1"/>
    </source>
</evidence>